<reference evidence="1 2" key="1">
    <citation type="submission" date="2018-09" db="EMBL/GenBank/DDBJ databases">
        <title>Whole genome based analysis of evolution and adaptive divergence in Indian and Brazilian strains of Azospirillum brasilense.</title>
        <authorList>
            <person name="Singh C."/>
            <person name="Tripathi A.K."/>
        </authorList>
    </citation>
    <scope>NUCLEOTIDE SEQUENCE [LARGE SCALE GENOMIC DNA]</scope>
    <source>
        <strain evidence="1 2">MTCC4036</strain>
        <plasmid evidence="1 2">p6</plasmid>
    </source>
</reference>
<dbReference type="Proteomes" id="UP000298596">
    <property type="component" value="Plasmid p6"/>
</dbReference>
<organism evidence="1 2">
    <name type="scientific">Azospirillum brasilense</name>
    <dbReference type="NCBI Taxonomy" id="192"/>
    <lineage>
        <taxon>Bacteria</taxon>
        <taxon>Pseudomonadati</taxon>
        <taxon>Pseudomonadota</taxon>
        <taxon>Alphaproteobacteria</taxon>
        <taxon>Rhodospirillales</taxon>
        <taxon>Azospirillaceae</taxon>
        <taxon>Azospirillum</taxon>
    </lineage>
</organism>
<sequence>MDGEPENDQSLDWVWAAFWRLTTCRGVGMAPGQIPWTAVAQYGREQCGIDDPDDLDDFWDLIHTMDMEFLKPKGGEQASGAT</sequence>
<dbReference type="AlphaFoldDB" id="A0A4D8QAI7"/>
<geneLocation type="plasmid" evidence="1 2">
    <name>p6</name>
</geneLocation>
<accession>A0A4D8QAI7</accession>
<gene>
    <name evidence="1" type="ORF">D3867_36545</name>
</gene>
<protein>
    <submittedName>
        <fullName evidence="1">Uncharacterized protein</fullName>
    </submittedName>
</protein>
<evidence type="ECO:0000313" key="2">
    <source>
        <dbReference type="Proteomes" id="UP000298596"/>
    </source>
</evidence>
<dbReference type="Pfam" id="PF23812">
    <property type="entry name" value="Phage_TAC_18"/>
    <property type="match status" value="1"/>
</dbReference>
<keyword evidence="1" id="KW-0614">Plasmid</keyword>
<dbReference type="InterPro" id="IPR056919">
    <property type="entry name" value="Phage_TAC_18"/>
</dbReference>
<dbReference type="EMBL" id="CP032336">
    <property type="protein sequence ID" value="QCO07385.1"/>
    <property type="molecule type" value="Genomic_DNA"/>
</dbReference>
<evidence type="ECO:0000313" key="1">
    <source>
        <dbReference type="EMBL" id="QCO07385.1"/>
    </source>
</evidence>
<proteinExistence type="predicted"/>
<name>A0A4D8QAI7_AZOBR</name>